<dbReference type="InterPro" id="IPR015943">
    <property type="entry name" value="WD40/YVTN_repeat-like_dom_sf"/>
</dbReference>
<dbReference type="SUPFAM" id="SSF47384">
    <property type="entry name" value="Homodimeric domain of signal transducing histidine kinase"/>
    <property type="match status" value="1"/>
</dbReference>
<comment type="catalytic activity">
    <reaction evidence="1">
        <text>ATP + protein L-histidine = ADP + protein N-phospho-L-histidine.</text>
        <dbReference type="EC" id="2.7.13.3"/>
    </reaction>
</comment>
<accession>A0A248JPI3</accession>
<dbReference type="InterPro" id="IPR004358">
    <property type="entry name" value="Sig_transdc_His_kin-like_C"/>
</dbReference>
<keyword evidence="6" id="KW-1133">Transmembrane helix</keyword>
<dbReference type="InterPro" id="IPR005467">
    <property type="entry name" value="His_kinase_dom"/>
</dbReference>
<evidence type="ECO:0000256" key="6">
    <source>
        <dbReference type="SAM" id="Phobius"/>
    </source>
</evidence>
<evidence type="ECO:0000256" key="3">
    <source>
        <dbReference type="ARBA" id="ARBA00022553"/>
    </source>
</evidence>
<evidence type="ECO:0000256" key="2">
    <source>
        <dbReference type="ARBA" id="ARBA00012438"/>
    </source>
</evidence>
<dbReference type="CDD" id="cd00082">
    <property type="entry name" value="HisKA"/>
    <property type="match status" value="1"/>
</dbReference>
<evidence type="ECO:0000256" key="4">
    <source>
        <dbReference type="SAM" id="Coils"/>
    </source>
</evidence>
<organism evidence="8 9">
    <name type="scientific">Nitrospirillum viridazoti CBAmc</name>
    <dbReference type="NCBI Taxonomy" id="1441467"/>
    <lineage>
        <taxon>Bacteria</taxon>
        <taxon>Pseudomonadati</taxon>
        <taxon>Pseudomonadota</taxon>
        <taxon>Alphaproteobacteria</taxon>
        <taxon>Rhodospirillales</taxon>
        <taxon>Azospirillaceae</taxon>
        <taxon>Nitrospirillum</taxon>
        <taxon>Nitrospirillum viridazoti</taxon>
    </lineage>
</organism>
<sequence>MFGPPVSVTPAIAVTLVVVLMRVVSLFVVVWLAALGAACVPWGAARAEPGPWQALGQTAFEHIDRSRGLPSDTIFSLAQDQRGFIWIGTTNGLARFDGYHMRVFQPDPEVPGSLPDGVIRALHVDPAGRLWIGTHVGGLALYDPVTERFRTIAPGPAGVSAATIYDISDDGDGGVWVATRGGMDHLNGDGRVLERFRHADRGVKGGGPGDGASGSKAPGDDALPHSTVFTVHQDRTGALWAGTAKGLVVRAAGGDRFAPPPVVTPSPAAGALLADSIWQIEEGADGRLWLGGDRSGLGVYDPHDHALTVIRPQGEGEPPLAAVTMRGAVEVRPGVLWVATLGNGIAEVDVAKGVYHTIRHEPDIPATLSSNALRAILKDRSGLIWTGGDSGLDIHNPTNAALVTLFTGNGRPPLGDLPTIKSVAVAPQGTLWLGGDGAVLVFDPATRQVRRILAGGAQADPEHSLPQLDVLAMARHAGGDGAAPGYIWAGTPRGLYRVGEVTGTVDREALPTANPYPYISRVVTAGGVTWVGTFSGLVRVDADGIKTLYRRDPANPASLVDDRIIALTVDHTGAVWAGTEHGLNRLDPATGTVERLAHDKNDLGSLPHDYINSLAEDGRGRLWVGTAQGGIAILEGRDDGGKPRFRTLDRENGLPSLRVNNLTYDGHGHVWATTADELVSIDVGSLAVRVLGPAENALIRRYWENASAVTPDGKLLFAGDGGMTIVSPDAIADWRFAPPLAVTDVRVGAQSVPPAAIEGLPLILHPGDRGFEVEFTALDFSAPDRNRYAVMLEGFDSGWLDKDAQRRRAVYTNLAPGHYRLLVRGSNKDGQWNPQTLSLPVTVLPAWYQTWWFRILAGASVIGAVALAVWARLAWHRRRQRELEELVDARTADLAASAATLRRVGDAGRDLSASLEREAICRALHAHVAELMPAAALRVALFTEPEASSLSLVYAAGTPDTDLGPLSPEDPLYQRAAEGASTSSGPDDTALYAPLRVGGRRLGVVEVRISRPEAALPRHVEALRSMAAFAAVAITNAAAFREVERAREETAQTLANLENALTRLVQQEKLASLGNLVAVVAHEINTPLGVSVTLGSQLQGEVESLADAVAEKRLRRGDLDEFLSQARDECEILNRNLRRAADLVQSFKQLSVDQTSERARAIPLTEYLRETLVSLDPLLKGHGVTATVEGPAGLIVPTRPGQLAQVLTNLVQNAVVHAFDGVDQPAIHIQVAGTPGGQATVTVSDNGRGMTADLAAQAFEPFFTTKQGAGGSGLGLHIVHNLVTGPLRGELTLDSLPGEGTRIHIALGSFQPSEAPPVLEPSL</sequence>
<evidence type="ECO:0000259" key="7">
    <source>
        <dbReference type="PROSITE" id="PS50109"/>
    </source>
</evidence>
<dbReference type="KEGG" id="nao:Y958_07365"/>
<dbReference type="GO" id="GO:0000155">
    <property type="term" value="F:phosphorelay sensor kinase activity"/>
    <property type="evidence" value="ECO:0007669"/>
    <property type="project" value="InterPro"/>
</dbReference>
<dbReference type="InterPro" id="IPR029016">
    <property type="entry name" value="GAF-like_dom_sf"/>
</dbReference>
<evidence type="ECO:0000313" key="8">
    <source>
        <dbReference type="EMBL" id="ASG20643.1"/>
    </source>
</evidence>
<dbReference type="EC" id="2.7.13.3" evidence="2"/>
<feature type="coiled-coil region" evidence="4">
    <location>
        <begin position="1040"/>
        <end position="1067"/>
    </location>
</feature>
<dbReference type="InterPro" id="IPR003661">
    <property type="entry name" value="HisK_dim/P_dom"/>
</dbReference>
<dbReference type="PANTHER" id="PTHR43547">
    <property type="entry name" value="TWO-COMPONENT HISTIDINE KINASE"/>
    <property type="match status" value="1"/>
</dbReference>
<dbReference type="Gene3D" id="2.130.10.10">
    <property type="entry name" value="YVTN repeat-like/Quinoprotein amine dehydrogenase"/>
    <property type="match status" value="3"/>
</dbReference>
<dbReference type="SUPFAM" id="SSF63829">
    <property type="entry name" value="Calcium-dependent phosphotriesterase"/>
    <property type="match status" value="2"/>
</dbReference>
<dbReference type="Pfam" id="PF07495">
    <property type="entry name" value="Y_Y_Y"/>
    <property type="match status" value="1"/>
</dbReference>
<dbReference type="InterPro" id="IPR003594">
    <property type="entry name" value="HATPase_dom"/>
</dbReference>
<keyword evidence="4" id="KW-0175">Coiled coil</keyword>
<dbReference type="SUPFAM" id="SSF55874">
    <property type="entry name" value="ATPase domain of HSP90 chaperone/DNA topoisomerase II/histidine kinase"/>
    <property type="match status" value="1"/>
</dbReference>
<dbReference type="PRINTS" id="PR00344">
    <property type="entry name" value="BCTRLSENSOR"/>
</dbReference>
<evidence type="ECO:0000256" key="5">
    <source>
        <dbReference type="SAM" id="MobiDB-lite"/>
    </source>
</evidence>
<dbReference type="SUPFAM" id="SSF75011">
    <property type="entry name" value="3-carboxy-cis,cis-mucoante lactonizing enzyme"/>
    <property type="match status" value="1"/>
</dbReference>
<dbReference type="SMART" id="SM00387">
    <property type="entry name" value="HATPase_c"/>
    <property type="match status" value="1"/>
</dbReference>
<reference evidence="8 9" key="1">
    <citation type="submission" date="2017-06" db="EMBL/GenBank/DDBJ databases">
        <title>Complete genome sequence of Nitrospirillum amazonense strain CBAmC, an endophytic nitrogen-fixing and plant growth-promoting bacterium, isolated from sugarcane.</title>
        <authorList>
            <person name="Schwab S."/>
            <person name="dos Santos Teixeira K.R."/>
            <person name="Simoes Araujo J.L."/>
            <person name="Soares Vidal M."/>
            <person name="Borges de Freitas H.R."/>
            <person name="Rivello Crivelaro A.L."/>
            <person name="Bueno de Camargo Nunes A."/>
            <person name="dos Santos C.M."/>
            <person name="Palmeira da Silva Rosa D."/>
            <person name="da Silva Padilha D."/>
            <person name="da Silva E."/>
            <person name="Araujo Terra L."/>
            <person name="Soares Mendes V."/>
            <person name="Farinelli L."/>
            <person name="Magalhaes Cruz L."/>
            <person name="Baldani J.I."/>
        </authorList>
    </citation>
    <scope>NUCLEOTIDE SEQUENCE [LARGE SCALE GENOMIC DNA]</scope>
    <source>
        <strain evidence="8 9">CBAmC</strain>
    </source>
</reference>
<keyword evidence="6" id="KW-0812">Transmembrane</keyword>
<name>A0A248JPI3_9PROT</name>
<keyword evidence="6" id="KW-0472">Membrane</keyword>
<dbReference type="Gene3D" id="1.10.287.130">
    <property type="match status" value="1"/>
</dbReference>
<dbReference type="InterPro" id="IPR036890">
    <property type="entry name" value="HATPase_C_sf"/>
</dbReference>
<dbReference type="Gene3D" id="3.30.565.10">
    <property type="entry name" value="Histidine kinase-like ATPase, C-terminal domain"/>
    <property type="match status" value="1"/>
</dbReference>
<dbReference type="InterPro" id="IPR011110">
    <property type="entry name" value="Reg_prop"/>
</dbReference>
<protein>
    <recommendedName>
        <fullName evidence="2">histidine kinase</fullName>
        <ecNumber evidence="2">2.7.13.3</ecNumber>
    </recommendedName>
</protein>
<dbReference type="InterPro" id="IPR036097">
    <property type="entry name" value="HisK_dim/P_sf"/>
</dbReference>
<proteinExistence type="predicted"/>
<feature type="domain" description="Histidine kinase" evidence="7">
    <location>
        <begin position="1079"/>
        <end position="1311"/>
    </location>
</feature>
<dbReference type="Gene3D" id="2.60.40.10">
    <property type="entry name" value="Immunoglobulins"/>
    <property type="match status" value="1"/>
</dbReference>
<dbReference type="Pfam" id="PF07494">
    <property type="entry name" value="Reg_prop"/>
    <property type="match status" value="3"/>
</dbReference>
<evidence type="ECO:0000256" key="1">
    <source>
        <dbReference type="ARBA" id="ARBA00000085"/>
    </source>
</evidence>
<gene>
    <name evidence="8" type="ORF">Y958_07365</name>
</gene>
<feature type="region of interest" description="Disordered" evidence="5">
    <location>
        <begin position="200"/>
        <end position="223"/>
    </location>
</feature>
<keyword evidence="3" id="KW-0597">Phosphoprotein</keyword>
<dbReference type="PROSITE" id="PS50109">
    <property type="entry name" value="HIS_KIN"/>
    <property type="match status" value="1"/>
</dbReference>
<dbReference type="InterPro" id="IPR011123">
    <property type="entry name" value="Y_Y_Y"/>
</dbReference>
<dbReference type="InterPro" id="IPR013783">
    <property type="entry name" value="Ig-like_fold"/>
</dbReference>
<evidence type="ECO:0000313" key="9">
    <source>
        <dbReference type="Proteomes" id="UP000197153"/>
    </source>
</evidence>
<dbReference type="Gene3D" id="3.30.450.40">
    <property type="match status" value="1"/>
</dbReference>
<dbReference type="PANTHER" id="PTHR43547:SF2">
    <property type="entry name" value="HYBRID SIGNAL TRANSDUCTION HISTIDINE KINASE C"/>
    <property type="match status" value="1"/>
</dbReference>
<keyword evidence="9" id="KW-1185">Reference proteome</keyword>
<dbReference type="Proteomes" id="UP000197153">
    <property type="component" value="Chromosome 1"/>
</dbReference>
<dbReference type="EMBL" id="CP022110">
    <property type="protein sequence ID" value="ASG20643.1"/>
    <property type="molecule type" value="Genomic_DNA"/>
</dbReference>
<feature type="transmembrane region" description="Helical" evidence="6">
    <location>
        <begin position="12"/>
        <end position="34"/>
    </location>
</feature>
<dbReference type="Pfam" id="PF02518">
    <property type="entry name" value="HATPase_c"/>
    <property type="match status" value="1"/>
</dbReference>
<dbReference type="SUPFAM" id="SSF55781">
    <property type="entry name" value="GAF domain-like"/>
    <property type="match status" value="1"/>
</dbReference>